<comment type="subcellular location">
    <subcellularLocation>
        <location evidence="1">Nucleus</location>
    </subcellularLocation>
</comment>
<evidence type="ECO:0000256" key="3">
    <source>
        <dbReference type="ARBA" id="ARBA00023125"/>
    </source>
</evidence>
<dbReference type="GO" id="GO:0005634">
    <property type="term" value="C:nucleus"/>
    <property type="evidence" value="ECO:0007669"/>
    <property type="project" value="UniProtKB-SubCell"/>
</dbReference>
<keyword evidence="8" id="KW-1185">Reference proteome</keyword>
<dbReference type="SUPFAM" id="SSF55455">
    <property type="entry name" value="SRF-like"/>
    <property type="match status" value="1"/>
</dbReference>
<evidence type="ECO:0000313" key="7">
    <source>
        <dbReference type="EMBL" id="KAK6934712.1"/>
    </source>
</evidence>
<keyword evidence="5" id="KW-0539">Nucleus</keyword>
<evidence type="ECO:0000256" key="1">
    <source>
        <dbReference type="ARBA" id="ARBA00004123"/>
    </source>
</evidence>
<comment type="caution">
    <text evidence="7">The sequence shown here is derived from an EMBL/GenBank/DDBJ whole genome shotgun (WGS) entry which is preliminary data.</text>
</comment>
<dbReference type="InterPro" id="IPR036879">
    <property type="entry name" value="TF_MADSbox_sf"/>
</dbReference>
<organism evidence="7 8">
    <name type="scientific">Dillenia turbinata</name>
    <dbReference type="NCBI Taxonomy" id="194707"/>
    <lineage>
        <taxon>Eukaryota</taxon>
        <taxon>Viridiplantae</taxon>
        <taxon>Streptophyta</taxon>
        <taxon>Embryophyta</taxon>
        <taxon>Tracheophyta</taxon>
        <taxon>Spermatophyta</taxon>
        <taxon>Magnoliopsida</taxon>
        <taxon>eudicotyledons</taxon>
        <taxon>Gunneridae</taxon>
        <taxon>Pentapetalae</taxon>
        <taxon>Dilleniales</taxon>
        <taxon>Dilleniaceae</taxon>
        <taxon>Dillenia</taxon>
    </lineage>
</organism>
<evidence type="ECO:0000256" key="5">
    <source>
        <dbReference type="ARBA" id="ARBA00023242"/>
    </source>
</evidence>
<keyword evidence="3" id="KW-0238">DNA-binding</keyword>
<dbReference type="PROSITE" id="PS50066">
    <property type="entry name" value="MADS_BOX_2"/>
    <property type="match status" value="1"/>
</dbReference>
<dbReference type="GO" id="GO:0046983">
    <property type="term" value="F:protein dimerization activity"/>
    <property type="evidence" value="ECO:0007669"/>
    <property type="project" value="InterPro"/>
</dbReference>
<dbReference type="AlphaFoldDB" id="A0AAN8ZEE2"/>
<proteinExistence type="predicted"/>
<sequence>MGFSFLILNPSSQSEEKKAKGSSLTCTKSVSERLHKKEKLKVSANSKAHYLAMRRRKENLFKKASEISTLCGIEVCVIVNDDQKSITAAGTYQITAILLDLIMITSQAHFADSSQMRSNGVSDNIEGVCGPYIILEDEDFWKNLYESIGNCCPDFANNLNWT</sequence>
<accession>A0AAN8ZEE2</accession>
<evidence type="ECO:0000259" key="6">
    <source>
        <dbReference type="PROSITE" id="PS50066"/>
    </source>
</evidence>
<evidence type="ECO:0000313" key="8">
    <source>
        <dbReference type="Proteomes" id="UP001370490"/>
    </source>
</evidence>
<reference evidence="7 8" key="1">
    <citation type="submission" date="2023-12" db="EMBL/GenBank/DDBJ databases">
        <title>A high-quality genome assembly for Dillenia turbinata (Dilleniales).</title>
        <authorList>
            <person name="Chanderbali A."/>
        </authorList>
    </citation>
    <scope>NUCLEOTIDE SEQUENCE [LARGE SCALE GENOMIC DNA]</scope>
    <source>
        <strain evidence="7">LSX21</strain>
        <tissue evidence="7">Leaf</tissue>
    </source>
</reference>
<dbReference type="SMART" id="SM00432">
    <property type="entry name" value="MADS"/>
    <property type="match status" value="1"/>
</dbReference>
<dbReference type="InterPro" id="IPR002100">
    <property type="entry name" value="TF_MADSbox"/>
</dbReference>
<gene>
    <name evidence="7" type="ORF">RJ641_034867</name>
</gene>
<name>A0AAN8ZEE2_9MAGN</name>
<feature type="domain" description="MADS-box" evidence="6">
    <location>
        <begin position="33"/>
        <end position="79"/>
    </location>
</feature>
<evidence type="ECO:0000256" key="4">
    <source>
        <dbReference type="ARBA" id="ARBA00023163"/>
    </source>
</evidence>
<keyword evidence="2" id="KW-0805">Transcription regulation</keyword>
<dbReference type="Pfam" id="PF00319">
    <property type="entry name" value="SRF-TF"/>
    <property type="match status" value="1"/>
</dbReference>
<evidence type="ECO:0000256" key="2">
    <source>
        <dbReference type="ARBA" id="ARBA00023015"/>
    </source>
</evidence>
<dbReference type="Proteomes" id="UP001370490">
    <property type="component" value="Unassembled WGS sequence"/>
</dbReference>
<protein>
    <submittedName>
        <fullName evidence="7">Transcription factor, MADS-box</fullName>
    </submittedName>
</protein>
<dbReference type="GO" id="GO:0003677">
    <property type="term" value="F:DNA binding"/>
    <property type="evidence" value="ECO:0007669"/>
    <property type="project" value="UniProtKB-KW"/>
</dbReference>
<keyword evidence="4" id="KW-0804">Transcription</keyword>
<dbReference type="EMBL" id="JBAMMX010000008">
    <property type="protein sequence ID" value="KAK6934712.1"/>
    <property type="molecule type" value="Genomic_DNA"/>
</dbReference>
<dbReference type="Gene3D" id="3.40.1810.10">
    <property type="entry name" value="Transcription factor, MADS-box"/>
    <property type="match status" value="1"/>
</dbReference>